<protein>
    <submittedName>
        <fullName evidence="1">Uncharacterized protein</fullName>
    </submittedName>
</protein>
<organism evidence="1 2">
    <name type="scientific">Effrenium voratum</name>
    <dbReference type="NCBI Taxonomy" id="2562239"/>
    <lineage>
        <taxon>Eukaryota</taxon>
        <taxon>Sar</taxon>
        <taxon>Alveolata</taxon>
        <taxon>Dinophyceae</taxon>
        <taxon>Suessiales</taxon>
        <taxon>Symbiodiniaceae</taxon>
        <taxon>Effrenium</taxon>
    </lineage>
</organism>
<dbReference type="EMBL" id="CAUJNA010000445">
    <property type="protein sequence ID" value="CAJ1377117.1"/>
    <property type="molecule type" value="Genomic_DNA"/>
</dbReference>
<name>A0AA36MS38_9DINO</name>
<evidence type="ECO:0000313" key="2">
    <source>
        <dbReference type="Proteomes" id="UP001178507"/>
    </source>
</evidence>
<proteinExistence type="predicted"/>
<dbReference type="Proteomes" id="UP001178507">
    <property type="component" value="Unassembled WGS sequence"/>
</dbReference>
<reference evidence="1" key="1">
    <citation type="submission" date="2023-08" db="EMBL/GenBank/DDBJ databases">
        <authorList>
            <person name="Chen Y."/>
            <person name="Shah S."/>
            <person name="Dougan E. K."/>
            <person name="Thang M."/>
            <person name="Chan C."/>
        </authorList>
    </citation>
    <scope>NUCLEOTIDE SEQUENCE</scope>
</reference>
<accession>A0AA36MS38</accession>
<evidence type="ECO:0000313" key="1">
    <source>
        <dbReference type="EMBL" id="CAJ1377117.1"/>
    </source>
</evidence>
<gene>
    <name evidence="1" type="ORF">EVOR1521_LOCUS6006</name>
</gene>
<sequence>PVPSSKRRRVEEPIEAAPPEKTALVDKVKTLQRTSPELKEAWWMFCDTQSAGMKDPGRHSVESLEQFLATHGQ</sequence>
<dbReference type="AlphaFoldDB" id="A0AA36MS38"/>
<feature type="non-terminal residue" evidence="1">
    <location>
        <position position="73"/>
    </location>
</feature>
<comment type="caution">
    <text evidence="1">The sequence shown here is derived from an EMBL/GenBank/DDBJ whole genome shotgun (WGS) entry which is preliminary data.</text>
</comment>
<keyword evidence="2" id="KW-1185">Reference proteome</keyword>